<accession>A0A8H5GFI6</accession>
<keyword evidence="3" id="KW-1185">Reference proteome</keyword>
<dbReference type="SUPFAM" id="SSF49899">
    <property type="entry name" value="Concanavalin A-like lectins/glucanases"/>
    <property type="match status" value="1"/>
</dbReference>
<dbReference type="InterPro" id="IPR013320">
    <property type="entry name" value="ConA-like_dom_sf"/>
</dbReference>
<dbReference type="PROSITE" id="PS51762">
    <property type="entry name" value="GH16_2"/>
    <property type="match status" value="1"/>
</dbReference>
<evidence type="ECO:0000313" key="2">
    <source>
        <dbReference type="EMBL" id="KAF5364051.1"/>
    </source>
</evidence>
<dbReference type="GO" id="GO:0009251">
    <property type="term" value="P:glucan catabolic process"/>
    <property type="evidence" value="ECO:0007669"/>
    <property type="project" value="TreeGrafter"/>
</dbReference>
<dbReference type="Pfam" id="PF26113">
    <property type="entry name" value="GH16_XgeA"/>
    <property type="match status" value="1"/>
</dbReference>
<dbReference type="AlphaFoldDB" id="A0A8H5GFI6"/>
<name>A0A8H5GFI6_9AGAR</name>
<dbReference type="Gene3D" id="2.60.120.200">
    <property type="match status" value="1"/>
</dbReference>
<comment type="caution">
    <text evidence="2">The sequence shown here is derived from an EMBL/GenBank/DDBJ whole genome shotgun (WGS) entry which is preliminary data.</text>
</comment>
<evidence type="ECO:0000259" key="1">
    <source>
        <dbReference type="PROSITE" id="PS51762"/>
    </source>
</evidence>
<dbReference type="Proteomes" id="UP000559027">
    <property type="component" value="Unassembled WGS sequence"/>
</dbReference>
<protein>
    <recommendedName>
        <fullName evidence="1">GH16 domain-containing protein</fullName>
    </recommendedName>
</protein>
<dbReference type="OrthoDB" id="192832at2759"/>
<dbReference type="InterPro" id="IPR000757">
    <property type="entry name" value="Beta-glucanase-like"/>
</dbReference>
<feature type="domain" description="GH16" evidence="1">
    <location>
        <begin position="13"/>
        <end position="292"/>
    </location>
</feature>
<dbReference type="EMBL" id="JAACJO010000001">
    <property type="protein sequence ID" value="KAF5364051.1"/>
    <property type="molecule type" value="Genomic_DNA"/>
</dbReference>
<dbReference type="GO" id="GO:0004553">
    <property type="term" value="F:hydrolase activity, hydrolyzing O-glycosyl compounds"/>
    <property type="evidence" value="ECO:0007669"/>
    <property type="project" value="InterPro"/>
</dbReference>
<organism evidence="2 3">
    <name type="scientific">Leucocoprinus leucothites</name>
    <dbReference type="NCBI Taxonomy" id="201217"/>
    <lineage>
        <taxon>Eukaryota</taxon>
        <taxon>Fungi</taxon>
        <taxon>Dikarya</taxon>
        <taxon>Basidiomycota</taxon>
        <taxon>Agaricomycotina</taxon>
        <taxon>Agaricomycetes</taxon>
        <taxon>Agaricomycetidae</taxon>
        <taxon>Agaricales</taxon>
        <taxon>Agaricineae</taxon>
        <taxon>Agaricaceae</taxon>
        <taxon>Leucocoprinus</taxon>
    </lineage>
</organism>
<evidence type="ECO:0000313" key="3">
    <source>
        <dbReference type="Proteomes" id="UP000559027"/>
    </source>
</evidence>
<dbReference type="PANTHER" id="PTHR10963:SF24">
    <property type="entry name" value="GLYCOSIDASE C21B10.07-RELATED"/>
    <property type="match status" value="1"/>
</dbReference>
<gene>
    <name evidence="2" type="ORF">D9756_000127</name>
</gene>
<sequence>MRAANPLELICILLWGWLSADLFVFASYVPLREYAGPNFFDAWEYYNFVDNTTWGNVTYVDRGTAMSNRLTYINDAGNAVIKVDNSTFIQPAPLVHRNSIRITSHDTYGIGSLIMIDVRHIPYGCSVWPSFWTLGTEREWPGGGEIDIIEGINMLTHNQIALHTTPRCFQDVNPGQTGQTIQGDCSTPQGCLVAENRPNSWGPSFAQAGGGVWALQIDVVGIFVWYWSRPDVPENISTANSTSVIDTTVWGLPSASYPASACNISEFFTPQQLVLLITLCGTWAGVPDIYASTCHTPTMSCVADNVIGPGSPTYDNAFWEISWIRTYLNNPVPLPQTSSPVQAPATPNTLIPTSSLPMTNTVGLTSVAEPTRAESSAQPSAFSMTRLLFIPLLALLEKVGAPSRSNPEDKLHLKVLTRLQIR</sequence>
<proteinExistence type="predicted"/>
<dbReference type="InterPro" id="IPR050546">
    <property type="entry name" value="Glycosyl_Hydrlase_16"/>
</dbReference>
<dbReference type="PANTHER" id="PTHR10963">
    <property type="entry name" value="GLYCOSYL HYDROLASE-RELATED"/>
    <property type="match status" value="1"/>
</dbReference>
<reference evidence="2 3" key="1">
    <citation type="journal article" date="2020" name="ISME J.">
        <title>Uncovering the hidden diversity of litter-decomposition mechanisms in mushroom-forming fungi.</title>
        <authorList>
            <person name="Floudas D."/>
            <person name="Bentzer J."/>
            <person name="Ahren D."/>
            <person name="Johansson T."/>
            <person name="Persson P."/>
            <person name="Tunlid A."/>
        </authorList>
    </citation>
    <scope>NUCLEOTIDE SEQUENCE [LARGE SCALE GENOMIC DNA]</scope>
    <source>
        <strain evidence="2 3">CBS 146.42</strain>
    </source>
</reference>